<dbReference type="RefSeq" id="WP_328239205.1">
    <property type="nucleotide sequence ID" value="NZ_JAROAS010000076.1"/>
</dbReference>
<reference evidence="1 2" key="1">
    <citation type="submission" date="2023-03" db="EMBL/GenBank/DDBJ databases">
        <title>Bacillus Genome Sequencing.</title>
        <authorList>
            <person name="Dunlap C."/>
        </authorList>
    </citation>
    <scope>NUCLEOTIDE SEQUENCE [LARGE SCALE GENOMIC DNA]</scope>
    <source>
        <strain evidence="1 2">B-4107</strain>
    </source>
</reference>
<keyword evidence="2" id="KW-1185">Reference proteome</keyword>
<proteinExistence type="predicted"/>
<accession>A0ABU6NRK5</accession>
<organism evidence="1 2">
    <name type="scientific">Shouchella miscanthi</name>
    <dbReference type="NCBI Taxonomy" id="2598861"/>
    <lineage>
        <taxon>Bacteria</taxon>
        <taxon>Bacillati</taxon>
        <taxon>Bacillota</taxon>
        <taxon>Bacilli</taxon>
        <taxon>Bacillales</taxon>
        <taxon>Bacillaceae</taxon>
        <taxon>Shouchella</taxon>
    </lineage>
</organism>
<evidence type="ECO:0000313" key="1">
    <source>
        <dbReference type="EMBL" id="MED4130657.1"/>
    </source>
</evidence>
<protein>
    <submittedName>
        <fullName evidence="1">Uncharacterized protein</fullName>
    </submittedName>
</protein>
<evidence type="ECO:0000313" key="2">
    <source>
        <dbReference type="Proteomes" id="UP001341820"/>
    </source>
</evidence>
<comment type="caution">
    <text evidence="1">The sequence shown here is derived from an EMBL/GenBank/DDBJ whole genome shotgun (WGS) entry which is preliminary data.</text>
</comment>
<dbReference type="Proteomes" id="UP001341820">
    <property type="component" value="Unassembled WGS sequence"/>
</dbReference>
<sequence>MNRSSTNYCLNRDKDSIEYHADTLAELDEVDSDESYLNQTKAERKAINLWYDGYYEQAISTLEKANNNKGNSDLQLKGWFQQLAARIAECDWLLEDSNLRIDSILNNHLLSFKEENSD</sequence>
<gene>
    <name evidence="1" type="ORF">P5F74_21320</name>
</gene>
<dbReference type="EMBL" id="JAROAS010000076">
    <property type="protein sequence ID" value="MED4130657.1"/>
    <property type="molecule type" value="Genomic_DNA"/>
</dbReference>
<name>A0ABU6NRK5_9BACI</name>